<dbReference type="Gene3D" id="1.10.1330.10">
    <property type="entry name" value="Dockerin domain"/>
    <property type="match status" value="1"/>
</dbReference>
<dbReference type="Pfam" id="PF00404">
    <property type="entry name" value="Dockerin_1"/>
    <property type="match status" value="1"/>
</dbReference>
<dbReference type="AlphaFoldDB" id="A0A1G2FAJ9"/>
<dbReference type="Gene3D" id="2.60.40.10">
    <property type="entry name" value="Immunoglobulins"/>
    <property type="match status" value="2"/>
</dbReference>
<feature type="domain" description="Dockerin" evidence="3">
    <location>
        <begin position="392"/>
        <end position="446"/>
    </location>
</feature>
<name>A0A1G2FAJ9_9BACT</name>
<feature type="chain" id="PRO_5009582842" description="Fibronectin type-III domain-containing protein" evidence="1">
    <location>
        <begin position="30"/>
        <end position="446"/>
    </location>
</feature>
<dbReference type="Pfam" id="PF00041">
    <property type="entry name" value="fn3"/>
    <property type="match status" value="1"/>
</dbReference>
<dbReference type="InterPro" id="IPR008965">
    <property type="entry name" value="CBM2/CBM3_carb-bd_dom_sf"/>
</dbReference>
<feature type="domain" description="Fibronectin type-III" evidence="2">
    <location>
        <begin position="287"/>
        <end position="399"/>
    </location>
</feature>
<keyword evidence="1" id="KW-0732">Signal</keyword>
<dbReference type="PROSITE" id="PS50853">
    <property type="entry name" value="FN3"/>
    <property type="match status" value="1"/>
</dbReference>
<dbReference type="GO" id="GO:0004553">
    <property type="term" value="F:hydrolase activity, hydrolyzing O-glycosyl compounds"/>
    <property type="evidence" value="ECO:0007669"/>
    <property type="project" value="InterPro"/>
</dbReference>
<proteinExistence type="predicted"/>
<evidence type="ECO:0000256" key="1">
    <source>
        <dbReference type="SAM" id="SignalP"/>
    </source>
</evidence>
<feature type="signal peptide" evidence="1">
    <location>
        <begin position="1"/>
        <end position="29"/>
    </location>
</feature>
<dbReference type="EMBL" id="MHMV01000003">
    <property type="protein sequence ID" value="OGZ35096.1"/>
    <property type="molecule type" value="Genomic_DNA"/>
</dbReference>
<dbReference type="InterPro" id="IPR002102">
    <property type="entry name" value="Cohesin_dom"/>
</dbReference>
<dbReference type="CDD" id="cd00063">
    <property type="entry name" value="FN3"/>
    <property type="match status" value="1"/>
</dbReference>
<gene>
    <name evidence="4" type="ORF">A2174_00420</name>
</gene>
<evidence type="ECO:0000259" key="3">
    <source>
        <dbReference type="PROSITE" id="PS51766"/>
    </source>
</evidence>
<evidence type="ECO:0008006" key="6">
    <source>
        <dbReference type="Google" id="ProtNLM"/>
    </source>
</evidence>
<evidence type="ECO:0000259" key="2">
    <source>
        <dbReference type="PROSITE" id="PS50853"/>
    </source>
</evidence>
<dbReference type="PROSITE" id="PS51766">
    <property type="entry name" value="DOCKERIN"/>
    <property type="match status" value="1"/>
</dbReference>
<dbReference type="Proteomes" id="UP000177725">
    <property type="component" value="Unassembled WGS sequence"/>
</dbReference>
<dbReference type="SUPFAM" id="SSF63446">
    <property type="entry name" value="Type I dockerin domain"/>
    <property type="match status" value="1"/>
</dbReference>
<dbReference type="Gene3D" id="2.60.40.680">
    <property type="match status" value="1"/>
</dbReference>
<comment type="caution">
    <text evidence="4">The sequence shown here is derived from an EMBL/GenBank/DDBJ whole genome shotgun (WGS) entry which is preliminary data.</text>
</comment>
<dbReference type="Pfam" id="PF00963">
    <property type="entry name" value="Cohesin"/>
    <property type="match status" value="1"/>
</dbReference>
<dbReference type="InterPro" id="IPR002105">
    <property type="entry name" value="Dockerin_1_rpt"/>
</dbReference>
<dbReference type="SUPFAM" id="SSF49384">
    <property type="entry name" value="Carbohydrate-binding domain"/>
    <property type="match status" value="1"/>
</dbReference>
<reference evidence="4 5" key="1">
    <citation type="journal article" date="2016" name="Nat. Commun.">
        <title>Thousands of microbial genomes shed light on interconnected biogeochemical processes in an aquifer system.</title>
        <authorList>
            <person name="Anantharaman K."/>
            <person name="Brown C.T."/>
            <person name="Hug L.A."/>
            <person name="Sharon I."/>
            <person name="Castelle C.J."/>
            <person name="Probst A.J."/>
            <person name="Thomas B.C."/>
            <person name="Singh A."/>
            <person name="Wilkins M.J."/>
            <person name="Karaoz U."/>
            <person name="Brodie E.L."/>
            <person name="Williams K.H."/>
            <person name="Hubbard S.S."/>
            <person name="Banfield J.F."/>
        </authorList>
    </citation>
    <scope>NUCLEOTIDE SEQUENCE [LARGE SCALE GENOMIC DNA]</scope>
</reference>
<dbReference type="InterPro" id="IPR018247">
    <property type="entry name" value="EF_Hand_1_Ca_BS"/>
</dbReference>
<dbReference type="PROSITE" id="PS00018">
    <property type="entry name" value="EF_HAND_1"/>
    <property type="match status" value="1"/>
</dbReference>
<dbReference type="InterPro" id="IPR036116">
    <property type="entry name" value="FN3_sf"/>
</dbReference>
<organism evidence="4 5">
    <name type="scientific">Candidatus Portnoybacteria bacterium RBG_13_41_18</name>
    <dbReference type="NCBI Taxonomy" id="1801991"/>
    <lineage>
        <taxon>Bacteria</taxon>
        <taxon>Candidatus Portnoyibacteriota</taxon>
    </lineage>
</organism>
<dbReference type="SUPFAM" id="SSF49265">
    <property type="entry name" value="Fibronectin type III"/>
    <property type="match status" value="1"/>
</dbReference>
<dbReference type="GO" id="GO:0030246">
    <property type="term" value="F:carbohydrate binding"/>
    <property type="evidence" value="ECO:0007669"/>
    <property type="project" value="InterPro"/>
</dbReference>
<evidence type="ECO:0000313" key="4">
    <source>
        <dbReference type="EMBL" id="OGZ35096.1"/>
    </source>
</evidence>
<sequence length="446" mass="46943">MIKTKNILRLAVLSIFLLSGSFFPSLTEAALVGNTNNATFALWPDLNTYKTGSTFSVDIMVNTHGQNVVAVSAYINYSPSLFEVISIDDVSSSIFGSTSDPKEAEKSIDNTSGKLKITRGGPTPGVNTTNGKVATLTIKGKTDVIPASDNFNFDFTAGSTIESNVILNDGMGTDILSGVYNGRFTFDGTPPANISGFTATPGDKQITLGWINPTNPDFAAVKILRKTGSYPVDINDGVSIFDSNGTSYIDTGLTNGITYYYKAFSRDAVGNYSSGAQVSAAPINTVAPAQITNLAATAITARTVKLDWIAVGDDGLTGTAASYDIRYSTVVISAANFSSATQISGAPSPKPSGSAETVTIGGLLGNTTYYFAIKAVDGSGNASTISNVVNSLTYKTADINYDRSINSVDFGMLMSWWGDNTKPPADINQDGFINSVDFGIMMSQWG</sequence>
<dbReference type="InterPro" id="IPR016134">
    <property type="entry name" value="Dockerin_dom"/>
</dbReference>
<evidence type="ECO:0000313" key="5">
    <source>
        <dbReference type="Proteomes" id="UP000177725"/>
    </source>
</evidence>
<dbReference type="InterPro" id="IPR013783">
    <property type="entry name" value="Ig-like_fold"/>
</dbReference>
<accession>A0A1G2FAJ9</accession>
<dbReference type="GO" id="GO:0000272">
    <property type="term" value="P:polysaccharide catabolic process"/>
    <property type="evidence" value="ECO:0007669"/>
    <property type="project" value="InterPro"/>
</dbReference>
<dbReference type="InterPro" id="IPR036439">
    <property type="entry name" value="Dockerin_dom_sf"/>
</dbReference>
<dbReference type="CDD" id="cd08547">
    <property type="entry name" value="Type_II_cohesin"/>
    <property type="match status" value="1"/>
</dbReference>
<dbReference type="InterPro" id="IPR003961">
    <property type="entry name" value="FN3_dom"/>
</dbReference>
<dbReference type="SMART" id="SM00060">
    <property type="entry name" value="FN3"/>
    <property type="match status" value="2"/>
</dbReference>
<protein>
    <recommendedName>
        <fullName evidence="6">Fibronectin type-III domain-containing protein</fullName>
    </recommendedName>
</protein>